<evidence type="ECO:0000313" key="1">
    <source>
        <dbReference type="EMBL" id="MBX40630.1"/>
    </source>
</evidence>
<dbReference type="AlphaFoldDB" id="A0A2P2NDY7"/>
<accession>A0A2P2NDY7</accession>
<sequence length="50" mass="6121">MLWLKLKKKKQISIKRLWLQAHLISNNGYKRDIKYLTKILHIHIHANKMI</sequence>
<organism evidence="1">
    <name type="scientific">Rhizophora mucronata</name>
    <name type="common">Asiatic mangrove</name>
    <dbReference type="NCBI Taxonomy" id="61149"/>
    <lineage>
        <taxon>Eukaryota</taxon>
        <taxon>Viridiplantae</taxon>
        <taxon>Streptophyta</taxon>
        <taxon>Embryophyta</taxon>
        <taxon>Tracheophyta</taxon>
        <taxon>Spermatophyta</taxon>
        <taxon>Magnoliopsida</taxon>
        <taxon>eudicotyledons</taxon>
        <taxon>Gunneridae</taxon>
        <taxon>Pentapetalae</taxon>
        <taxon>rosids</taxon>
        <taxon>fabids</taxon>
        <taxon>Malpighiales</taxon>
        <taxon>Rhizophoraceae</taxon>
        <taxon>Rhizophora</taxon>
    </lineage>
</organism>
<reference evidence="1" key="1">
    <citation type="submission" date="2018-02" db="EMBL/GenBank/DDBJ databases">
        <title>Rhizophora mucronata_Transcriptome.</title>
        <authorList>
            <person name="Meera S.P."/>
            <person name="Sreeshan A."/>
            <person name="Augustine A."/>
        </authorList>
    </citation>
    <scope>NUCLEOTIDE SEQUENCE</scope>
    <source>
        <tissue evidence="1">Leaf</tissue>
    </source>
</reference>
<protein>
    <submittedName>
        <fullName evidence="1">Uncharacterized protein</fullName>
    </submittedName>
</protein>
<name>A0A2P2NDY7_RHIMU</name>
<dbReference type="EMBL" id="GGEC01060146">
    <property type="protein sequence ID" value="MBX40630.1"/>
    <property type="molecule type" value="Transcribed_RNA"/>
</dbReference>
<proteinExistence type="predicted"/>